<evidence type="ECO:0000313" key="3">
    <source>
        <dbReference type="EMBL" id="KPA83597.1"/>
    </source>
</evidence>
<feature type="compositionally biased region" description="Pro residues" evidence="1">
    <location>
        <begin position="192"/>
        <end position="201"/>
    </location>
</feature>
<feature type="compositionally biased region" description="Low complexity" evidence="1">
    <location>
        <begin position="70"/>
        <end position="84"/>
    </location>
</feature>
<feature type="compositionally biased region" description="Polar residues" evidence="1">
    <location>
        <begin position="103"/>
        <end position="114"/>
    </location>
</feature>
<dbReference type="Proteomes" id="UP000037923">
    <property type="component" value="Unassembled WGS sequence"/>
</dbReference>
<evidence type="ECO:0000313" key="4">
    <source>
        <dbReference type="Proteomes" id="UP000037923"/>
    </source>
</evidence>
<gene>
    <name evidence="3" type="ORF">ABB37_01878</name>
</gene>
<evidence type="ECO:0000259" key="2">
    <source>
        <dbReference type="Pfam" id="PF23732"/>
    </source>
</evidence>
<feature type="compositionally biased region" description="Low complexity" evidence="1">
    <location>
        <begin position="38"/>
        <end position="51"/>
    </location>
</feature>
<dbReference type="OrthoDB" id="252791at2759"/>
<feature type="region of interest" description="Disordered" evidence="1">
    <location>
        <begin position="454"/>
        <end position="481"/>
    </location>
</feature>
<keyword evidence="4" id="KW-1185">Reference proteome</keyword>
<accession>A0A0M9G6R6</accession>
<evidence type="ECO:0000256" key="1">
    <source>
        <dbReference type="SAM" id="MobiDB-lite"/>
    </source>
</evidence>
<comment type="caution">
    <text evidence="3">The sequence shown here is derived from an EMBL/GenBank/DDBJ whole genome shotgun (WGS) entry which is preliminary data.</text>
</comment>
<name>A0A0M9G6R6_LEPPY</name>
<dbReference type="InterPro" id="IPR057317">
    <property type="entry name" value="PH-like_tryp"/>
</dbReference>
<feature type="domain" description="PH-like" evidence="2">
    <location>
        <begin position="485"/>
        <end position="585"/>
    </location>
</feature>
<dbReference type="OMA" id="RVCPGMF"/>
<feature type="compositionally biased region" description="Low complexity" evidence="1">
    <location>
        <begin position="269"/>
        <end position="317"/>
    </location>
</feature>
<protein>
    <recommendedName>
        <fullName evidence="2">PH-like domain-containing protein</fullName>
    </recommendedName>
</protein>
<proteinExistence type="predicted"/>
<dbReference type="VEuPathDB" id="TriTrypDB:LpyrH10_03_0290"/>
<feature type="region of interest" description="Disordered" evidence="1">
    <location>
        <begin position="1"/>
        <end position="359"/>
    </location>
</feature>
<feature type="compositionally biased region" description="Polar residues" evidence="1">
    <location>
        <begin position="457"/>
        <end position="466"/>
    </location>
</feature>
<organism evidence="3 4">
    <name type="scientific">Leptomonas pyrrhocoris</name>
    <name type="common">Firebug parasite</name>
    <dbReference type="NCBI Taxonomy" id="157538"/>
    <lineage>
        <taxon>Eukaryota</taxon>
        <taxon>Discoba</taxon>
        <taxon>Euglenozoa</taxon>
        <taxon>Kinetoplastea</taxon>
        <taxon>Metakinetoplastina</taxon>
        <taxon>Trypanosomatida</taxon>
        <taxon>Trypanosomatidae</taxon>
        <taxon>Leishmaniinae</taxon>
        <taxon>Leptomonas</taxon>
    </lineage>
</organism>
<dbReference type="RefSeq" id="XP_015662036.1">
    <property type="nucleotide sequence ID" value="XM_015798558.1"/>
</dbReference>
<dbReference type="Pfam" id="PF23732">
    <property type="entry name" value="PH_22"/>
    <property type="match status" value="1"/>
</dbReference>
<dbReference type="EMBL" id="LGTL01000003">
    <property type="protein sequence ID" value="KPA83597.1"/>
    <property type="molecule type" value="Genomic_DNA"/>
</dbReference>
<feature type="compositionally biased region" description="Basic and acidic residues" evidence="1">
    <location>
        <begin position="235"/>
        <end position="252"/>
    </location>
</feature>
<dbReference type="GeneID" id="26902173"/>
<sequence>MAPRTGPRVKVVSPNSGTVTTLSRSISTSSAYGSARVSPTTSPSSFSSTGRQQRHYGGGQRRPDEAEVKPPLQRYTAAAAAASVTPPPPPPQAGGRVLRAMGINTTAAPSLSMSKKSRDAPANRTSPPLPSSYPSAAPDRSLHNSSGGGGSGIFPQHAVDRVDHRTRKRSEGDLPNYFAEVERRHASYAPPSSRPRPPQPPSFATATSTQERTPPPPPPQTRRRRDAAEEVENMEAIRRARAALERAGDGVLRRPAHNSSSDASGSGGHLNTSSTSTLNASSNKSASSLMGGSVSSLPRRRPASASPGAPAQSSASRRGLRLPPSIPITCAASEGDADTDTEGRSEASVCSNGSSRKRARSWAKEGIENAAALARRRNRAAAAAAAAAATTSQNVSSLSSSYYTTDLSVKKESADAVSSSAERRVCPGMFSGVSALPLDPQLFAGAEHNTGADAASLSASQMSRADTASGEHHRSNARQPQQRYCVQPRWSLVGTFKTSLSGLVAVDVHHDCLRWSQRNPKGGQQSIKVPLSHVLDVFTTRVVQEDEHVAEKSFTVVVRTSTRPSQVVFGFATATEANHLRSLLRRH</sequence>
<reference evidence="3 4" key="1">
    <citation type="submission" date="2015-07" db="EMBL/GenBank/DDBJ databases">
        <title>High-quality genome of monoxenous trypanosomatid Leptomonas pyrrhocoris.</title>
        <authorList>
            <person name="Flegontov P."/>
            <person name="Butenko A."/>
            <person name="Firsov S."/>
            <person name="Vlcek C."/>
            <person name="Logacheva M.D."/>
            <person name="Field M."/>
            <person name="Filatov D."/>
            <person name="Flegontova O."/>
            <person name="Gerasimov E."/>
            <person name="Jackson A.P."/>
            <person name="Kelly S."/>
            <person name="Opperdoes F."/>
            <person name="O'Reilly A."/>
            <person name="Votypka J."/>
            <person name="Yurchenko V."/>
            <person name="Lukes J."/>
        </authorList>
    </citation>
    <scope>NUCLEOTIDE SEQUENCE [LARGE SCALE GENOMIC DNA]</scope>
    <source>
        <strain evidence="3">H10</strain>
    </source>
</reference>
<feature type="compositionally biased region" description="Polar residues" evidence="1">
    <location>
        <begin position="13"/>
        <end position="32"/>
    </location>
</feature>
<dbReference type="AlphaFoldDB" id="A0A0M9G6R6"/>